<gene>
    <name evidence="2" type="ORF">AMATHDRAFT_7754</name>
</gene>
<proteinExistence type="predicted"/>
<evidence type="ECO:0000256" key="1">
    <source>
        <dbReference type="SAM" id="MobiDB-lite"/>
    </source>
</evidence>
<dbReference type="AlphaFoldDB" id="A0A2A9N861"/>
<name>A0A2A9N861_9AGAR</name>
<protein>
    <submittedName>
        <fullName evidence="2">Uncharacterized protein</fullName>
    </submittedName>
</protein>
<feature type="compositionally biased region" description="Pro residues" evidence="1">
    <location>
        <begin position="62"/>
        <end position="77"/>
    </location>
</feature>
<sequence>MAVQQAEMLEKANIWQINWDVINELCTSADATNQWLEQQFQSLHQEVTTLNAMTTQLAPPPVIPIPPASPQPLPPLSPHYHPFQMTLKDSSNGEMTTT</sequence>
<dbReference type="EMBL" id="KZ302187">
    <property type="protein sequence ID" value="PFH46479.1"/>
    <property type="molecule type" value="Genomic_DNA"/>
</dbReference>
<feature type="compositionally biased region" description="Polar residues" evidence="1">
    <location>
        <begin position="87"/>
        <end position="98"/>
    </location>
</feature>
<accession>A0A2A9N861</accession>
<evidence type="ECO:0000313" key="2">
    <source>
        <dbReference type="EMBL" id="PFH46479.1"/>
    </source>
</evidence>
<keyword evidence="3" id="KW-1185">Reference proteome</keyword>
<organism evidence="2 3">
    <name type="scientific">Amanita thiersii Skay4041</name>
    <dbReference type="NCBI Taxonomy" id="703135"/>
    <lineage>
        <taxon>Eukaryota</taxon>
        <taxon>Fungi</taxon>
        <taxon>Dikarya</taxon>
        <taxon>Basidiomycota</taxon>
        <taxon>Agaricomycotina</taxon>
        <taxon>Agaricomycetes</taxon>
        <taxon>Agaricomycetidae</taxon>
        <taxon>Agaricales</taxon>
        <taxon>Pluteineae</taxon>
        <taxon>Amanitaceae</taxon>
        <taxon>Amanita</taxon>
    </lineage>
</organism>
<dbReference type="Proteomes" id="UP000242287">
    <property type="component" value="Unassembled WGS sequence"/>
</dbReference>
<evidence type="ECO:0000313" key="3">
    <source>
        <dbReference type="Proteomes" id="UP000242287"/>
    </source>
</evidence>
<reference evidence="2 3" key="1">
    <citation type="submission" date="2014-02" db="EMBL/GenBank/DDBJ databases">
        <title>Transposable element dynamics among asymbiotic and ectomycorrhizal Amanita fungi.</title>
        <authorList>
            <consortium name="DOE Joint Genome Institute"/>
            <person name="Hess J."/>
            <person name="Skrede I."/>
            <person name="Wolfe B."/>
            <person name="LaButti K."/>
            <person name="Ohm R.A."/>
            <person name="Grigoriev I.V."/>
            <person name="Pringle A."/>
        </authorList>
    </citation>
    <scope>NUCLEOTIDE SEQUENCE [LARGE SCALE GENOMIC DNA]</scope>
    <source>
        <strain evidence="2 3">SKay4041</strain>
    </source>
</reference>
<feature type="region of interest" description="Disordered" evidence="1">
    <location>
        <begin position="62"/>
        <end position="98"/>
    </location>
</feature>